<feature type="signal peptide" evidence="1">
    <location>
        <begin position="1"/>
        <end position="24"/>
    </location>
</feature>
<evidence type="ECO:0000313" key="2">
    <source>
        <dbReference type="EMBL" id="MBD2864108.1"/>
    </source>
</evidence>
<keyword evidence="3" id="KW-1185">Reference proteome</keyword>
<evidence type="ECO:0000256" key="1">
    <source>
        <dbReference type="SAM" id="SignalP"/>
    </source>
</evidence>
<evidence type="ECO:0000313" key="3">
    <source>
        <dbReference type="Proteomes" id="UP000639396"/>
    </source>
</evidence>
<sequence>MNRLTVVRSLAVLAAAVVWISACSYQKHFEAGPSDYGSRTESHERSGFRTYNTQLKAADHHNNSLQFTQSTTDAVDDMKGIRSSFVFVTDKNAYVAIVLDKTATGTKGKGTILFSDRTIASPGVDDHSDVSYVLPKGDVVMDKYSFDTIPNPQDLSSELVKELSALVRQHHPNITNVFISANQQFINRMSTYALEVWKGGSLQPYVADFNSLVKDHFGDHGIIETNP</sequence>
<dbReference type="EMBL" id="JACXJA010000027">
    <property type="protein sequence ID" value="MBD2864108.1"/>
    <property type="molecule type" value="Genomic_DNA"/>
</dbReference>
<gene>
    <name evidence="2" type="ORF">IDH45_19180</name>
</gene>
<organism evidence="2 3">
    <name type="scientific">Paenibacillus oceani</name>
    <dbReference type="NCBI Taxonomy" id="2772510"/>
    <lineage>
        <taxon>Bacteria</taxon>
        <taxon>Bacillati</taxon>
        <taxon>Bacillota</taxon>
        <taxon>Bacilli</taxon>
        <taxon>Bacillales</taxon>
        <taxon>Paenibacillaceae</taxon>
        <taxon>Paenibacillus</taxon>
    </lineage>
</organism>
<accession>A0A927H196</accession>
<dbReference type="PROSITE" id="PS51257">
    <property type="entry name" value="PROKAR_LIPOPROTEIN"/>
    <property type="match status" value="1"/>
</dbReference>
<reference evidence="2" key="1">
    <citation type="submission" date="2020-09" db="EMBL/GenBank/DDBJ databases">
        <title>A novel bacterium of genus Paenibacillus, isolated from South China Sea.</title>
        <authorList>
            <person name="Huang H."/>
            <person name="Mo K."/>
            <person name="Hu Y."/>
        </authorList>
    </citation>
    <scope>NUCLEOTIDE SEQUENCE</scope>
    <source>
        <strain evidence="2">IB182363</strain>
    </source>
</reference>
<dbReference type="AlphaFoldDB" id="A0A927H196"/>
<name>A0A927H196_9BACL</name>
<proteinExistence type="predicted"/>
<dbReference type="Proteomes" id="UP000639396">
    <property type="component" value="Unassembled WGS sequence"/>
</dbReference>
<dbReference type="RefSeq" id="WP_190929737.1">
    <property type="nucleotide sequence ID" value="NZ_JACXJA010000027.1"/>
</dbReference>
<comment type="caution">
    <text evidence="2">The sequence shown here is derived from an EMBL/GenBank/DDBJ whole genome shotgun (WGS) entry which is preliminary data.</text>
</comment>
<feature type="chain" id="PRO_5036749590" evidence="1">
    <location>
        <begin position="25"/>
        <end position="227"/>
    </location>
</feature>
<protein>
    <submittedName>
        <fullName evidence="2">Uncharacterized protein</fullName>
    </submittedName>
</protein>
<keyword evidence="1" id="KW-0732">Signal</keyword>